<dbReference type="RefSeq" id="WP_203773807.1">
    <property type="nucleotide sequence ID" value="NZ_BAAAYJ010000025.1"/>
</dbReference>
<gene>
    <name evidence="2" type="ORF">Ani05nite_59250</name>
</gene>
<dbReference type="AlphaFoldDB" id="A0A919JKS2"/>
<proteinExistence type="predicted"/>
<protein>
    <submittedName>
        <fullName evidence="2">Uncharacterized protein</fullName>
    </submittedName>
</protein>
<evidence type="ECO:0000256" key="1">
    <source>
        <dbReference type="SAM" id="MobiDB-lite"/>
    </source>
</evidence>
<name>A0A919JKS2_9ACTN</name>
<reference evidence="2" key="1">
    <citation type="submission" date="2021-01" db="EMBL/GenBank/DDBJ databases">
        <title>Whole genome shotgun sequence of Actinoplanes nipponensis NBRC 14063.</title>
        <authorList>
            <person name="Komaki H."/>
            <person name="Tamura T."/>
        </authorList>
    </citation>
    <scope>NUCLEOTIDE SEQUENCE</scope>
    <source>
        <strain evidence="2">NBRC 14063</strain>
    </source>
</reference>
<accession>A0A919JKS2</accession>
<feature type="region of interest" description="Disordered" evidence="1">
    <location>
        <begin position="121"/>
        <end position="145"/>
    </location>
</feature>
<evidence type="ECO:0000313" key="3">
    <source>
        <dbReference type="Proteomes" id="UP000647172"/>
    </source>
</evidence>
<evidence type="ECO:0000313" key="2">
    <source>
        <dbReference type="EMBL" id="GIE52391.1"/>
    </source>
</evidence>
<keyword evidence="3" id="KW-1185">Reference proteome</keyword>
<comment type="caution">
    <text evidence="2">The sequence shown here is derived from an EMBL/GenBank/DDBJ whole genome shotgun (WGS) entry which is preliminary data.</text>
</comment>
<sequence>MEIGGVVATDAGMAGLWSPASFAHVVDYDTGESALPADEDIARHIADGAFVPVNIGGDGAFQVVVRAGSSSTTAELSQRERRFLLTSSQPHLFVSAGVALISGIQHVQGAAGEGLRLPAAAGSLERHRRPDRLGRRTRPADQLRKSAPTALPDLVLLINPALAGPTRYRTSLQTFER</sequence>
<dbReference type="Proteomes" id="UP000647172">
    <property type="component" value="Unassembled WGS sequence"/>
</dbReference>
<dbReference type="EMBL" id="BOMQ01000069">
    <property type="protein sequence ID" value="GIE52391.1"/>
    <property type="molecule type" value="Genomic_DNA"/>
</dbReference>
<feature type="compositionally biased region" description="Basic and acidic residues" evidence="1">
    <location>
        <begin position="131"/>
        <end position="144"/>
    </location>
</feature>
<organism evidence="2 3">
    <name type="scientific">Actinoplanes nipponensis</name>
    <dbReference type="NCBI Taxonomy" id="135950"/>
    <lineage>
        <taxon>Bacteria</taxon>
        <taxon>Bacillati</taxon>
        <taxon>Actinomycetota</taxon>
        <taxon>Actinomycetes</taxon>
        <taxon>Micromonosporales</taxon>
        <taxon>Micromonosporaceae</taxon>
        <taxon>Actinoplanes</taxon>
    </lineage>
</organism>